<dbReference type="NCBIfam" id="TIGR00208">
    <property type="entry name" value="fliS"/>
    <property type="match status" value="1"/>
</dbReference>
<comment type="subcellular location">
    <subcellularLocation>
        <location evidence="1 6">Cytoplasm</location>
        <location evidence="1 6">Cytosol</location>
    </subcellularLocation>
</comment>
<dbReference type="GO" id="GO:0005829">
    <property type="term" value="C:cytosol"/>
    <property type="evidence" value="ECO:0007669"/>
    <property type="project" value="UniProtKB-SubCell"/>
</dbReference>
<dbReference type="Gene3D" id="1.20.120.340">
    <property type="entry name" value="Flagellar protein FliS"/>
    <property type="match status" value="1"/>
</dbReference>
<dbReference type="PIRSF" id="PIRSF039090">
    <property type="entry name" value="Flis"/>
    <property type="match status" value="1"/>
</dbReference>
<dbReference type="Proteomes" id="UP000273022">
    <property type="component" value="Unassembled WGS sequence"/>
</dbReference>
<keyword evidence="3 6" id="KW-0963">Cytoplasm</keyword>
<dbReference type="CDD" id="cd16098">
    <property type="entry name" value="FliS"/>
    <property type="match status" value="1"/>
</dbReference>
<dbReference type="Pfam" id="PF02561">
    <property type="entry name" value="FliS"/>
    <property type="match status" value="1"/>
</dbReference>
<dbReference type="GO" id="GO:0071973">
    <property type="term" value="P:bacterial-type flagellum-dependent cell motility"/>
    <property type="evidence" value="ECO:0007669"/>
    <property type="project" value="TreeGrafter"/>
</dbReference>
<dbReference type="EMBL" id="QYYH01000001">
    <property type="protein sequence ID" value="RJY19579.1"/>
    <property type="molecule type" value="Genomic_DNA"/>
</dbReference>
<sequence length="134" mass="14641">MRGSLQSYRKVSLDTQLADASPHKITQMLLAGALERVAQSKYAIEHNNTAAKGELIGKAIGIIQGLRNCLVMDDDSEVGTNLSNLYEFMLASLTRANVENNAAILDDVSEVLRTIKEGWDAIPHDMHHITAHAS</sequence>
<evidence type="ECO:0000256" key="1">
    <source>
        <dbReference type="ARBA" id="ARBA00004514"/>
    </source>
</evidence>
<evidence type="ECO:0000256" key="3">
    <source>
        <dbReference type="ARBA" id="ARBA00022490"/>
    </source>
</evidence>
<keyword evidence="4 6" id="KW-1005">Bacterial flagellum biogenesis</keyword>
<dbReference type="AlphaFoldDB" id="A0A3A6U5T5"/>
<evidence type="ECO:0000256" key="5">
    <source>
        <dbReference type="ARBA" id="ARBA00023186"/>
    </source>
</evidence>
<dbReference type="OrthoDB" id="9792010at2"/>
<dbReference type="RefSeq" id="WP_121851659.1">
    <property type="nucleotide sequence ID" value="NZ_CP037952.1"/>
</dbReference>
<evidence type="ECO:0000256" key="2">
    <source>
        <dbReference type="ARBA" id="ARBA00008787"/>
    </source>
</evidence>
<name>A0A3A6U5T5_9GAMM</name>
<dbReference type="PANTHER" id="PTHR34773:SF1">
    <property type="entry name" value="FLAGELLAR SECRETION CHAPERONE FLIS"/>
    <property type="match status" value="1"/>
</dbReference>
<evidence type="ECO:0000256" key="4">
    <source>
        <dbReference type="ARBA" id="ARBA00022795"/>
    </source>
</evidence>
<dbReference type="InterPro" id="IPR003713">
    <property type="entry name" value="FliS"/>
</dbReference>
<dbReference type="GO" id="GO:0044780">
    <property type="term" value="P:bacterial-type flagellum assembly"/>
    <property type="evidence" value="ECO:0007669"/>
    <property type="project" value="InterPro"/>
</dbReference>
<keyword evidence="7" id="KW-0969">Cilium</keyword>
<organism evidence="7 8">
    <name type="scientific">Parashewanella spongiae</name>
    <dbReference type="NCBI Taxonomy" id="342950"/>
    <lineage>
        <taxon>Bacteria</taxon>
        <taxon>Pseudomonadati</taxon>
        <taxon>Pseudomonadota</taxon>
        <taxon>Gammaproteobacteria</taxon>
        <taxon>Alteromonadales</taxon>
        <taxon>Shewanellaceae</taxon>
        <taxon>Parashewanella</taxon>
    </lineage>
</organism>
<gene>
    <name evidence="7" type="primary">fliS</name>
    <name evidence="7" type="ORF">D5R81_00300</name>
</gene>
<dbReference type="PANTHER" id="PTHR34773">
    <property type="entry name" value="FLAGELLAR SECRETION CHAPERONE FLIS"/>
    <property type="match status" value="1"/>
</dbReference>
<keyword evidence="5" id="KW-0143">Chaperone</keyword>
<evidence type="ECO:0000313" key="7">
    <source>
        <dbReference type="EMBL" id="RJY19579.1"/>
    </source>
</evidence>
<comment type="caution">
    <text evidence="7">The sequence shown here is derived from an EMBL/GenBank/DDBJ whole genome shotgun (WGS) entry which is preliminary data.</text>
</comment>
<comment type="similarity">
    <text evidence="2 6">Belongs to the FliS family.</text>
</comment>
<proteinExistence type="inferred from homology"/>
<evidence type="ECO:0000256" key="6">
    <source>
        <dbReference type="PIRNR" id="PIRNR039090"/>
    </source>
</evidence>
<reference evidence="7 8" key="1">
    <citation type="submission" date="2018-09" db="EMBL/GenBank/DDBJ databases">
        <title>Phylogeny of the Shewanellaceae, and recommendation for two new genera, Pseudoshewanella and Parashewanella.</title>
        <authorList>
            <person name="Wang G."/>
        </authorList>
    </citation>
    <scope>NUCLEOTIDE SEQUENCE [LARGE SCALE GENOMIC DNA]</scope>
    <source>
        <strain evidence="7 8">KCTC 22492</strain>
    </source>
</reference>
<keyword evidence="7" id="KW-0282">Flagellum</keyword>
<accession>A0A3A6U5T5</accession>
<keyword evidence="7" id="KW-0966">Cell projection</keyword>
<dbReference type="InterPro" id="IPR036584">
    <property type="entry name" value="FliS_sf"/>
</dbReference>
<evidence type="ECO:0000313" key="8">
    <source>
        <dbReference type="Proteomes" id="UP000273022"/>
    </source>
</evidence>
<dbReference type="SUPFAM" id="SSF101116">
    <property type="entry name" value="Flagellar export chaperone FliS"/>
    <property type="match status" value="1"/>
</dbReference>
<protein>
    <recommendedName>
        <fullName evidence="6">Flagellar secretion chaperone FliS</fullName>
    </recommendedName>
</protein>
<keyword evidence="8" id="KW-1185">Reference proteome</keyword>